<dbReference type="Proteomes" id="UP001057702">
    <property type="component" value="Unassembled WGS sequence"/>
</dbReference>
<name>A0ABT1PN76_9ACTN</name>
<gene>
    <name evidence="1" type="ORF">NGB36_00475</name>
</gene>
<protein>
    <submittedName>
        <fullName evidence="1">Phenol hydroxylase subunit P4</fullName>
    </submittedName>
</protein>
<keyword evidence="2" id="KW-1185">Reference proteome</keyword>
<dbReference type="Pfam" id="PF04663">
    <property type="entry name" value="Phenol_monoox"/>
    <property type="match status" value="1"/>
</dbReference>
<dbReference type="InterPro" id="IPR043010">
    <property type="entry name" value="Phenol_hydroxylase_sf"/>
</dbReference>
<comment type="caution">
    <text evidence="1">The sequence shown here is derived from an EMBL/GenBank/DDBJ whole genome shotgun (WGS) entry which is preliminary data.</text>
</comment>
<evidence type="ECO:0000313" key="2">
    <source>
        <dbReference type="Proteomes" id="UP001057702"/>
    </source>
</evidence>
<dbReference type="EMBL" id="JANFNG010000001">
    <property type="protein sequence ID" value="MCQ4079128.1"/>
    <property type="molecule type" value="Genomic_DNA"/>
</dbReference>
<dbReference type="RefSeq" id="WP_255917981.1">
    <property type="nucleotide sequence ID" value="NZ_JANFNG010000001.1"/>
</dbReference>
<reference evidence="1" key="1">
    <citation type="submission" date="2022-06" db="EMBL/GenBank/DDBJ databases">
        <title>Draft genome sequence of Streptomyces sp. RB6PN25 isolated from peat swamp forest in Thailand.</title>
        <authorList>
            <person name="Duangmal K."/>
            <person name="Klaysubun C."/>
        </authorList>
    </citation>
    <scope>NUCLEOTIDE SEQUENCE</scope>
    <source>
        <strain evidence="1">RB6PN25</strain>
    </source>
</reference>
<sequence length="124" mass="13540">MARERAGSGLDNQGELIAVAVQSIGTYEFPSRSRQELYGDDQLVHVLWRNNEMFCAAACFRAPRAMTWAEFTAGMVEPWAASDPSFVPGSTQAWILDDDPFSPQPGMSLASLGVGHKSLLTFEA</sequence>
<dbReference type="InterPro" id="IPR006756">
    <property type="entry name" value="Phenol_hydroxylase"/>
</dbReference>
<dbReference type="Gene3D" id="3.10.20.560">
    <property type="entry name" value="Phenol hydroxylase"/>
    <property type="match status" value="1"/>
</dbReference>
<accession>A0ABT1PN76</accession>
<organism evidence="1 2">
    <name type="scientific">Streptomyces humicola</name>
    <dbReference type="NCBI Taxonomy" id="2953240"/>
    <lineage>
        <taxon>Bacteria</taxon>
        <taxon>Bacillati</taxon>
        <taxon>Actinomycetota</taxon>
        <taxon>Actinomycetes</taxon>
        <taxon>Kitasatosporales</taxon>
        <taxon>Streptomycetaceae</taxon>
        <taxon>Streptomyces</taxon>
    </lineage>
</organism>
<proteinExistence type="predicted"/>
<evidence type="ECO:0000313" key="1">
    <source>
        <dbReference type="EMBL" id="MCQ4079128.1"/>
    </source>
</evidence>